<dbReference type="EMBL" id="KV425996">
    <property type="protein sequence ID" value="KZV93079.1"/>
    <property type="molecule type" value="Genomic_DNA"/>
</dbReference>
<feature type="transmembrane region" description="Helical" evidence="1">
    <location>
        <begin position="12"/>
        <end position="35"/>
    </location>
</feature>
<keyword evidence="1" id="KW-0812">Transmembrane</keyword>
<accession>A0A166ALB6</accession>
<evidence type="ECO:0000313" key="2">
    <source>
        <dbReference type="EMBL" id="KZV93079.1"/>
    </source>
</evidence>
<proteinExistence type="predicted"/>
<keyword evidence="1" id="KW-1133">Transmembrane helix</keyword>
<evidence type="ECO:0000313" key="3">
    <source>
        <dbReference type="Proteomes" id="UP000077266"/>
    </source>
</evidence>
<reference evidence="2 3" key="1">
    <citation type="journal article" date="2016" name="Mol. Biol. Evol.">
        <title>Comparative Genomics of Early-Diverging Mushroom-Forming Fungi Provides Insights into the Origins of Lignocellulose Decay Capabilities.</title>
        <authorList>
            <person name="Nagy L.G."/>
            <person name="Riley R."/>
            <person name="Tritt A."/>
            <person name="Adam C."/>
            <person name="Daum C."/>
            <person name="Floudas D."/>
            <person name="Sun H."/>
            <person name="Yadav J.S."/>
            <person name="Pangilinan J."/>
            <person name="Larsson K.H."/>
            <person name="Matsuura K."/>
            <person name="Barry K."/>
            <person name="Labutti K."/>
            <person name="Kuo R."/>
            <person name="Ohm R.A."/>
            <person name="Bhattacharya S.S."/>
            <person name="Shirouzu T."/>
            <person name="Yoshinaga Y."/>
            <person name="Martin F.M."/>
            <person name="Grigoriev I.V."/>
            <person name="Hibbett D.S."/>
        </authorList>
    </citation>
    <scope>NUCLEOTIDE SEQUENCE [LARGE SCALE GENOMIC DNA]</scope>
    <source>
        <strain evidence="2 3">HHB12029</strain>
    </source>
</reference>
<keyword evidence="3" id="KW-1185">Reference proteome</keyword>
<gene>
    <name evidence="2" type="ORF">EXIGLDRAFT_768409</name>
</gene>
<dbReference type="Proteomes" id="UP000077266">
    <property type="component" value="Unassembled WGS sequence"/>
</dbReference>
<protein>
    <submittedName>
        <fullName evidence="2">Uncharacterized protein</fullName>
    </submittedName>
</protein>
<dbReference type="AlphaFoldDB" id="A0A166ALB6"/>
<dbReference type="InParanoid" id="A0A166ALB6"/>
<sequence>MPLFVPPARPSYPLFIIYLLSLFQAVLGVYLYGIVSSSVSPSLGPVRVLYMGQLAFYSKGWMKVWSLSHNRPSDCGSPFRFPSASEHGMPYIWVYLSLRLTIVALVLSVHLTATTRFHVVSEKQLDNLKFHFAFYFNVICDYWLRYRYVKLRYIQNGRWRDPPTQGVVTSIYYGLLYYVMTENSMNGVEDYIALPTRTLAPSRRRTTH</sequence>
<name>A0A166ALB6_EXIGL</name>
<keyword evidence="1" id="KW-0472">Membrane</keyword>
<feature type="transmembrane region" description="Helical" evidence="1">
    <location>
        <begin position="92"/>
        <end position="113"/>
    </location>
</feature>
<organism evidence="2 3">
    <name type="scientific">Exidia glandulosa HHB12029</name>
    <dbReference type="NCBI Taxonomy" id="1314781"/>
    <lineage>
        <taxon>Eukaryota</taxon>
        <taxon>Fungi</taxon>
        <taxon>Dikarya</taxon>
        <taxon>Basidiomycota</taxon>
        <taxon>Agaricomycotina</taxon>
        <taxon>Agaricomycetes</taxon>
        <taxon>Auriculariales</taxon>
        <taxon>Exidiaceae</taxon>
        <taxon>Exidia</taxon>
    </lineage>
</organism>
<evidence type="ECO:0000256" key="1">
    <source>
        <dbReference type="SAM" id="Phobius"/>
    </source>
</evidence>